<evidence type="ECO:0000313" key="3">
    <source>
        <dbReference type="Proteomes" id="UP001230807"/>
    </source>
</evidence>
<keyword evidence="3" id="KW-1185">Reference proteome</keyword>
<dbReference type="InterPro" id="IPR032710">
    <property type="entry name" value="NTF2-like_dom_sf"/>
</dbReference>
<reference evidence="2 3" key="1">
    <citation type="submission" date="2023-06" db="EMBL/GenBank/DDBJ databases">
        <title>Influencing factors and mechanism of Cr(VI) reduction by facultative anaerobic Exiguobacterium sp. PY14.</title>
        <authorList>
            <person name="Zou L."/>
        </authorList>
    </citation>
    <scope>NUCLEOTIDE SEQUENCE [LARGE SCALE GENOMIC DNA]</scope>
    <source>
        <strain evidence="2 3">PY14</strain>
    </source>
</reference>
<dbReference type="EMBL" id="JASWER010000003">
    <property type="protein sequence ID" value="MDL5376451.1"/>
    <property type="molecule type" value="Genomic_DNA"/>
</dbReference>
<name>A0ABT7MMP4_9BACL</name>
<protein>
    <submittedName>
        <fullName evidence="2">DUF4440 domain-containing protein</fullName>
    </submittedName>
</protein>
<dbReference type="Gene3D" id="3.10.450.50">
    <property type="match status" value="1"/>
</dbReference>
<comment type="caution">
    <text evidence="2">The sequence shown here is derived from an EMBL/GenBank/DDBJ whole genome shotgun (WGS) entry which is preliminary data.</text>
</comment>
<dbReference type="RefSeq" id="WP_214792524.1">
    <property type="nucleotide sequence ID" value="NZ_CP183077.1"/>
</dbReference>
<dbReference type="SUPFAM" id="SSF54427">
    <property type="entry name" value="NTF2-like"/>
    <property type="match status" value="1"/>
</dbReference>
<dbReference type="Proteomes" id="UP001230807">
    <property type="component" value="Unassembled WGS sequence"/>
</dbReference>
<dbReference type="Pfam" id="PF14534">
    <property type="entry name" value="DUF4440"/>
    <property type="match status" value="1"/>
</dbReference>
<accession>A0ABT7MMP4</accession>
<gene>
    <name evidence="2" type="ORF">QR695_05465</name>
</gene>
<dbReference type="InterPro" id="IPR027843">
    <property type="entry name" value="DUF4440"/>
</dbReference>
<sequence length="115" mass="13015">MLADLIEQQERALLTTDVRTSPEHLHRLLTDNFFEIGSSGRMLYRTASAATMDLGEIHITLSDFALETVQDDVVLATYRTEDHSTGRIALRSSIWVNVDGQWKMRFHQGTIVPPS</sequence>
<proteinExistence type="predicted"/>
<organism evidence="2 3">
    <name type="scientific">Exiguobacterium mexicanum</name>
    <dbReference type="NCBI Taxonomy" id="340146"/>
    <lineage>
        <taxon>Bacteria</taxon>
        <taxon>Bacillati</taxon>
        <taxon>Bacillota</taxon>
        <taxon>Bacilli</taxon>
        <taxon>Bacillales</taxon>
        <taxon>Bacillales Family XII. Incertae Sedis</taxon>
        <taxon>Exiguobacterium</taxon>
    </lineage>
</organism>
<feature type="domain" description="DUF4440" evidence="1">
    <location>
        <begin position="6"/>
        <end position="104"/>
    </location>
</feature>
<evidence type="ECO:0000313" key="2">
    <source>
        <dbReference type="EMBL" id="MDL5376451.1"/>
    </source>
</evidence>
<evidence type="ECO:0000259" key="1">
    <source>
        <dbReference type="Pfam" id="PF14534"/>
    </source>
</evidence>